<dbReference type="GO" id="GO:0005763">
    <property type="term" value="C:mitochondrial small ribosomal subunit"/>
    <property type="evidence" value="ECO:0007669"/>
    <property type="project" value="InterPro"/>
</dbReference>
<dbReference type="Gene3D" id="2.40.50.140">
    <property type="entry name" value="Nucleic acid-binding proteins"/>
    <property type="match status" value="1"/>
</dbReference>
<dbReference type="WBParaSite" id="Hba_05569">
    <property type="protein sequence ID" value="Hba_05569"/>
    <property type="gene ID" value="Hba_05569"/>
</dbReference>
<dbReference type="GO" id="GO:0032543">
    <property type="term" value="P:mitochondrial translation"/>
    <property type="evidence" value="ECO:0007669"/>
    <property type="project" value="TreeGrafter"/>
</dbReference>
<dbReference type="PANTHER" id="PTHR24088">
    <property type="entry name" value="28S RIBOSOMAL PROTEIN S17, MITOCHONDRIAL"/>
    <property type="match status" value="1"/>
</dbReference>
<dbReference type="Proteomes" id="UP000095283">
    <property type="component" value="Unplaced"/>
</dbReference>
<dbReference type="InterPro" id="IPR012340">
    <property type="entry name" value="NA-bd_OB-fold"/>
</dbReference>
<evidence type="ECO:0000313" key="2">
    <source>
        <dbReference type="WBParaSite" id="Hba_05569"/>
    </source>
</evidence>
<dbReference type="PANTHER" id="PTHR24088:SF0">
    <property type="entry name" value="SMALL RIBOSOMAL SUBUNIT PROTEIN US17M"/>
    <property type="match status" value="1"/>
</dbReference>
<dbReference type="AlphaFoldDB" id="A0A1I7WKJ9"/>
<evidence type="ECO:0000313" key="1">
    <source>
        <dbReference type="Proteomes" id="UP000095283"/>
    </source>
</evidence>
<proteinExistence type="predicted"/>
<organism evidence="1 2">
    <name type="scientific">Heterorhabditis bacteriophora</name>
    <name type="common">Entomopathogenic nematode worm</name>
    <dbReference type="NCBI Taxonomy" id="37862"/>
    <lineage>
        <taxon>Eukaryota</taxon>
        <taxon>Metazoa</taxon>
        <taxon>Ecdysozoa</taxon>
        <taxon>Nematoda</taxon>
        <taxon>Chromadorea</taxon>
        <taxon>Rhabditida</taxon>
        <taxon>Rhabditina</taxon>
        <taxon>Rhabditomorpha</taxon>
        <taxon>Strongyloidea</taxon>
        <taxon>Heterorhabditidae</taxon>
        <taxon>Heterorhabditis</taxon>
    </lineage>
</organism>
<dbReference type="SUPFAM" id="SSF50249">
    <property type="entry name" value="Nucleic acid-binding proteins"/>
    <property type="match status" value="1"/>
</dbReference>
<keyword evidence="1" id="KW-1185">Reference proteome</keyword>
<reference evidence="2" key="1">
    <citation type="submission" date="2016-11" db="UniProtKB">
        <authorList>
            <consortium name="WormBaseParasite"/>
        </authorList>
    </citation>
    <scope>IDENTIFICATION</scope>
</reference>
<accession>A0A1I7WKJ9</accession>
<protein>
    <submittedName>
        <fullName evidence="2">S1-like domain-containing protein</fullName>
    </submittedName>
</protein>
<dbReference type="GO" id="GO:0003735">
    <property type="term" value="F:structural constituent of ribosome"/>
    <property type="evidence" value="ECO:0007669"/>
    <property type="project" value="InterPro"/>
</dbReference>
<name>A0A1I7WKJ9_HETBA</name>
<sequence length="161" mass="18502">MPKTSIFRTRVGTELMMGKVVQISNIGIDRIPCAQVRCSLNEFNIYLKKYFGRSFDFWALDKESKGALGDTVMIRRIDGSHRLTANVAHSVDKVIFKYGNIVDPVTGKRVIKDEFTDEIILKKQLVKEIVDLPLEQDALLFDERRAVQRQILEDNKTELTQ</sequence>
<dbReference type="InterPro" id="IPR039193">
    <property type="entry name" value="Ribosomal_uS17m_metazoa"/>
</dbReference>